<organism evidence="2 3">
    <name type="scientific">Ziziphus jujuba</name>
    <name type="common">Chinese jujube</name>
    <name type="synonym">Ziziphus sativa</name>
    <dbReference type="NCBI Taxonomy" id="326968"/>
    <lineage>
        <taxon>Eukaryota</taxon>
        <taxon>Viridiplantae</taxon>
        <taxon>Streptophyta</taxon>
        <taxon>Embryophyta</taxon>
        <taxon>Tracheophyta</taxon>
        <taxon>Spermatophyta</taxon>
        <taxon>Magnoliopsida</taxon>
        <taxon>eudicotyledons</taxon>
        <taxon>Gunneridae</taxon>
        <taxon>Pentapetalae</taxon>
        <taxon>rosids</taxon>
        <taxon>fabids</taxon>
        <taxon>Rosales</taxon>
        <taxon>Rhamnaceae</taxon>
        <taxon>Paliureae</taxon>
        <taxon>Ziziphus</taxon>
    </lineage>
</organism>
<feature type="compositionally biased region" description="Polar residues" evidence="1">
    <location>
        <begin position="1"/>
        <end position="30"/>
    </location>
</feature>
<dbReference type="GeneID" id="107426448"/>
<evidence type="ECO:0000313" key="2">
    <source>
        <dbReference type="Proteomes" id="UP001652623"/>
    </source>
</evidence>
<evidence type="ECO:0000256" key="1">
    <source>
        <dbReference type="SAM" id="MobiDB-lite"/>
    </source>
</evidence>
<keyword evidence="2" id="KW-1185">Reference proteome</keyword>
<dbReference type="InParanoid" id="A0A6P4ACV4"/>
<reference evidence="3" key="1">
    <citation type="submission" date="2025-08" db="UniProtKB">
        <authorList>
            <consortium name="RefSeq"/>
        </authorList>
    </citation>
    <scope>IDENTIFICATION</scope>
    <source>
        <tissue evidence="3">Seedling</tissue>
    </source>
</reference>
<protein>
    <submittedName>
        <fullName evidence="3">Uncharacterized protein LOC107426448 isoform X1</fullName>
    </submittedName>
</protein>
<accession>A0A6P4ACV4</accession>
<gene>
    <name evidence="3" type="primary">LOC107426448</name>
</gene>
<evidence type="ECO:0000313" key="3">
    <source>
        <dbReference type="RefSeq" id="XP_015892125.3"/>
    </source>
</evidence>
<dbReference type="AlphaFoldDB" id="A0A6P4ACV4"/>
<sequence>MKRRSQIPTTSRSFQEASRSDSQIPASISPRSKDLSRKKRVRFKDLDDAIPCRADNDSVHVEAVQPLTCDGAKTSEYAFFKKLKKDAGHELGSHPLNNDSKQIQAKTLKSVSCFGERTKIVDDSCNKGIKYSFPVEKATPVNFYSFDSSLGNALKNSDVIMEKGWTKSDHLHRIHEDMEEDNNALKPDGTKYRHAETFIRKRQKLCQWVAATSYPDMDGIYSKGYNIISALLGRLVPKSSENNNLKEQKVGQMETNAKSSSLVSSESDIDCVNIQLTPTRKLVEHECGRYFVDSISSSWANRSGGGIPYLDSDSPTRYANETQHHCRIWESDSALRGGISTLCAESDFTFPISKYGSVSNLKELDLFCHPNRYLVGRELDMPMRDWDFDNIKDEKNLSLAHNHEYGRHLLEGKDDIIPDPSHLPLTLSCTPNHFTAKDCHNDNGSDGGSNFFTPHHNNWFMSKVIKEGHDYPNTEALLSSELVLDLGLKCFPLTGFPKEHVLSTDQALQFPGMEDISSHLLTYDGYDSCLGDTNHTGTRAHFSEDNLSIHDYPSFEFQLFQDREQTWPLLLDKSSQDGVEECMDFGNCKLNYI</sequence>
<dbReference type="Proteomes" id="UP001652623">
    <property type="component" value="Chromosome 9"/>
</dbReference>
<dbReference type="RefSeq" id="XP_015892125.3">
    <property type="nucleotide sequence ID" value="XM_016036639.4"/>
</dbReference>
<name>A0A6P4ACV4_ZIZJJ</name>
<proteinExistence type="predicted"/>
<feature type="region of interest" description="Disordered" evidence="1">
    <location>
        <begin position="1"/>
        <end position="37"/>
    </location>
</feature>
<dbReference type="KEGG" id="zju:107426448"/>